<feature type="signal peptide" evidence="1">
    <location>
        <begin position="1"/>
        <end position="26"/>
    </location>
</feature>
<dbReference type="Ensembl" id="ENSOTST00005142813.1">
    <property type="protein sequence ID" value="ENSOTSP00005144697.1"/>
    <property type="gene ID" value="ENSOTSG00005069266.1"/>
</dbReference>
<dbReference type="AlphaFoldDB" id="A0AAZ3RT03"/>
<protein>
    <recommendedName>
        <fullName evidence="4">Secreted protein</fullName>
    </recommendedName>
</protein>
<reference evidence="3" key="1">
    <citation type="journal article" date="2018" name="PLoS ONE">
        <title>Chinook salmon (Oncorhynchus tshawytscha) genome and transcriptome.</title>
        <authorList>
            <person name="Christensen K.A."/>
            <person name="Leong J.S."/>
            <person name="Sakhrani D."/>
            <person name="Biagi C.A."/>
            <person name="Minkley D.R."/>
            <person name="Withler R.E."/>
            <person name="Rondeau E.B."/>
            <person name="Koop B.F."/>
            <person name="Devlin R.H."/>
        </authorList>
    </citation>
    <scope>NUCLEOTIDE SEQUENCE [LARGE SCALE GENOMIC DNA]</scope>
</reference>
<evidence type="ECO:0000256" key="1">
    <source>
        <dbReference type="SAM" id="SignalP"/>
    </source>
</evidence>
<organism evidence="2 3">
    <name type="scientific">Oncorhynchus tshawytscha</name>
    <name type="common">Chinook salmon</name>
    <name type="synonym">Salmo tshawytscha</name>
    <dbReference type="NCBI Taxonomy" id="74940"/>
    <lineage>
        <taxon>Eukaryota</taxon>
        <taxon>Metazoa</taxon>
        <taxon>Chordata</taxon>
        <taxon>Craniata</taxon>
        <taxon>Vertebrata</taxon>
        <taxon>Euteleostomi</taxon>
        <taxon>Actinopterygii</taxon>
        <taxon>Neopterygii</taxon>
        <taxon>Teleostei</taxon>
        <taxon>Protacanthopterygii</taxon>
        <taxon>Salmoniformes</taxon>
        <taxon>Salmonidae</taxon>
        <taxon>Salmoninae</taxon>
        <taxon>Oncorhynchus</taxon>
    </lineage>
</organism>
<sequence length="94" mass="10475">SPASLSLSLSLTHLFLSLFHWASVEAVCVWSGGPVILHRLGLLAWSNDFLLDTSPGCRRMDSAWDCYWSEREGRSGGNPPVSCCFWLQEAVLYN</sequence>
<evidence type="ECO:0008006" key="4">
    <source>
        <dbReference type="Google" id="ProtNLM"/>
    </source>
</evidence>
<keyword evidence="1" id="KW-0732">Signal</keyword>
<evidence type="ECO:0000313" key="2">
    <source>
        <dbReference type="Ensembl" id="ENSOTSP00005144697.1"/>
    </source>
</evidence>
<proteinExistence type="predicted"/>
<dbReference type="Proteomes" id="UP000694402">
    <property type="component" value="Unassembled WGS sequence"/>
</dbReference>
<keyword evidence="3" id="KW-1185">Reference proteome</keyword>
<evidence type="ECO:0000313" key="3">
    <source>
        <dbReference type="Proteomes" id="UP000694402"/>
    </source>
</evidence>
<accession>A0AAZ3RT03</accession>
<name>A0AAZ3RT03_ONCTS</name>
<reference evidence="2" key="3">
    <citation type="submission" date="2025-09" db="UniProtKB">
        <authorList>
            <consortium name="Ensembl"/>
        </authorList>
    </citation>
    <scope>IDENTIFICATION</scope>
</reference>
<reference evidence="2" key="2">
    <citation type="submission" date="2025-08" db="UniProtKB">
        <authorList>
            <consortium name="Ensembl"/>
        </authorList>
    </citation>
    <scope>IDENTIFICATION</scope>
</reference>
<feature type="chain" id="PRO_5044242794" description="Secreted protein" evidence="1">
    <location>
        <begin position="27"/>
        <end position="94"/>
    </location>
</feature>